<dbReference type="AlphaFoldDB" id="A0A9P8Q7T9"/>
<keyword evidence="3" id="KW-1185">Reference proteome</keyword>
<protein>
    <submittedName>
        <fullName evidence="2">Uncharacterized protein</fullName>
    </submittedName>
</protein>
<feature type="compositionally biased region" description="Acidic residues" evidence="1">
    <location>
        <begin position="10"/>
        <end position="20"/>
    </location>
</feature>
<reference evidence="2" key="2">
    <citation type="submission" date="2021-01" db="EMBL/GenBank/DDBJ databases">
        <authorList>
            <person name="Schikora-Tamarit M.A."/>
        </authorList>
    </citation>
    <scope>NUCLEOTIDE SEQUENCE</scope>
    <source>
        <strain evidence="2">CBS2887</strain>
    </source>
</reference>
<dbReference type="Proteomes" id="UP000774326">
    <property type="component" value="Unassembled WGS sequence"/>
</dbReference>
<dbReference type="GO" id="GO:0033328">
    <property type="term" value="F:peroxisome membrane targeting sequence binding"/>
    <property type="evidence" value="ECO:0007669"/>
    <property type="project" value="TreeGrafter"/>
</dbReference>
<feature type="compositionally biased region" description="Polar residues" evidence="1">
    <location>
        <begin position="51"/>
        <end position="64"/>
    </location>
</feature>
<dbReference type="EMBL" id="JAEUBG010002448">
    <property type="protein sequence ID" value="KAH3684489.1"/>
    <property type="molecule type" value="Genomic_DNA"/>
</dbReference>
<dbReference type="PANTHER" id="PTHR12774:SF2">
    <property type="entry name" value="PEROXISOMAL BIOGENESIS FACTOR 19"/>
    <property type="match status" value="1"/>
</dbReference>
<dbReference type="OrthoDB" id="21292at2759"/>
<feature type="compositionally biased region" description="Polar residues" evidence="1">
    <location>
        <begin position="109"/>
        <end position="126"/>
    </location>
</feature>
<accession>A0A9P8Q7T9</accession>
<dbReference type="InterPro" id="IPR006708">
    <property type="entry name" value="Pex19"/>
</dbReference>
<feature type="compositionally biased region" description="Basic and acidic residues" evidence="1">
    <location>
        <begin position="311"/>
        <end position="323"/>
    </location>
</feature>
<feature type="region of interest" description="Disordered" evidence="1">
    <location>
        <begin position="27"/>
        <end position="95"/>
    </location>
</feature>
<evidence type="ECO:0000256" key="1">
    <source>
        <dbReference type="SAM" id="MobiDB-lite"/>
    </source>
</evidence>
<name>A0A9P8Q7T9_WICPI</name>
<dbReference type="Gene3D" id="1.20.120.900">
    <property type="entry name" value="Pex19, mPTS binding domain"/>
    <property type="match status" value="1"/>
</dbReference>
<evidence type="ECO:0000313" key="2">
    <source>
        <dbReference type="EMBL" id="KAH3684489.1"/>
    </source>
</evidence>
<dbReference type="Pfam" id="PF04614">
    <property type="entry name" value="Pex19"/>
    <property type="match status" value="1"/>
</dbReference>
<dbReference type="PANTHER" id="PTHR12774">
    <property type="entry name" value="PEROXISOMAL BIOGENESIS FACTOR 19"/>
    <property type="match status" value="1"/>
</dbReference>
<organism evidence="2 3">
    <name type="scientific">Wickerhamomyces pijperi</name>
    <name type="common">Yeast</name>
    <name type="synonym">Pichia pijperi</name>
    <dbReference type="NCBI Taxonomy" id="599730"/>
    <lineage>
        <taxon>Eukaryota</taxon>
        <taxon>Fungi</taxon>
        <taxon>Dikarya</taxon>
        <taxon>Ascomycota</taxon>
        <taxon>Saccharomycotina</taxon>
        <taxon>Saccharomycetes</taxon>
        <taxon>Phaffomycetales</taxon>
        <taxon>Wickerhamomycetaceae</taxon>
        <taxon>Wickerhamomyces</taxon>
    </lineage>
</organism>
<gene>
    <name evidence="2" type="ORF">WICPIJ_004539</name>
</gene>
<dbReference type="InterPro" id="IPR038322">
    <property type="entry name" value="Pex19_C_sf"/>
</dbReference>
<proteinExistence type="predicted"/>
<reference evidence="2" key="1">
    <citation type="journal article" date="2021" name="Open Biol.">
        <title>Shared evolutionary footprints suggest mitochondrial oxidative damage underlies multiple complex I losses in fungi.</title>
        <authorList>
            <person name="Schikora-Tamarit M.A."/>
            <person name="Marcet-Houben M."/>
            <person name="Nosek J."/>
            <person name="Gabaldon T."/>
        </authorList>
    </citation>
    <scope>NUCLEOTIDE SEQUENCE</scope>
    <source>
        <strain evidence="2">CBS2887</strain>
    </source>
</reference>
<feature type="region of interest" description="Disordered" evidence="1">
    <location>
        <begin position="109"/>
        <end position="133"/>
    </location>
</feature>
<comment type="caution">
    <text evidence="2">The sequence shown here is derived from an EMBL/GenBank/DDBJ whole genome shotgun (WGS) entry which is preliminary data.</text>
</comment>
<dbReference type="GO" id="GO:0005778">
    <property type="term" value="C:peroxisomal membrane"/>
    <property type="evidence" value="ECO:0007669"/>
    <property type="project" value="TreeGrafter"/>
</dbReference>
<dbReference type="GO" id="GO:0045046">
    <property type="term" value="P:protein import into peroxisome membrane"/>
    <property type="evidence" value="ECO:0007669"/>
    <property type="project" value="TreeGrafter"/>
</dbReference>
<feature type="region of interest" description="Disordered" evidence="1">
    <location>
        <begin position="1"/>
        <end position="20"/>
    </location>
</feature>
<evidence type="ECO:0000313" key="3">
    <source>
        <dbReference type="Proteomes" id="UP000774326"/>
    </source>
</evidence>
<sequence length="323" mass="36004">MSAASHYDDGLDDELDDLDDYLDEFQDQILNNPPQVSTTTATSSSTAVKEPTTSNPATETNATLDGSDDEQIQKQLNEMMEAMDREQPGTASQFQSLLDEVAKMDQFTTAAINNSASTEKPSSPNGPSKDFKSTIADTLNRVKQSGGKVDQSIKDENNDPAKLVQDLFSQLNIEDTMGETGDLDLSSLLADMLDHLVQKDMLYEPLKDIDSKYPQWLIDNQPTITAEQFQKYHKQSIIIHEIVSKFEEESYRDDSKPHKEFISAKLEEMQEQGDPPKELAGELSKTGLPGFQFSSDDVNLDDFNPGELPEGFDKNLEESCKQQ</sequence>
<feature type="compositionally biased region" description="Basic and acidic residues" evidence="1">
    <location>
        <begin position="268"/>
        <end position="280"/>
    </location>
</feature>
<feature type="compositionally biased region" description="Low complexity" evidence="1">
    <location>
        <begin position="37"/>
        <end position="47"/>
    </location>
</feature>
<feature type="region of interest" description="Disordered" evidence="1">
    <location>
        <begin position="268"/>
        <end position="323"/>
    </location>
</feature>